<name>A0A371G542_MUCPR</name>
<proteinExistence type="predicted"/>
<evidence type="ECO:0008006" key="3">
    <source>
        <dbReference type="Google" id="ProtNLM"/>
    </source>
</evidence>
<keyword evidence="2" id="KW-1185">Reference proteome</keyword>
<dbReference type="STRING" id="157652.A0A371G542"/>
<organism evidence="1 2">
    <name type="scientific">Mucuna pruriens</name>
    <name type="common">Velvet bean</name>
    <name type="synonym">Dolichos pruriens</name>
    <dbReference type="NCBI Taxonomy" id="157652"/>
    <lineage>
        <taxon>Eukaryota</taxon>
        <taxon>Viridiplantae</taxon>
        <taxon>Streptophyta</taxon>
        <taxon>Embryophyta</taxon>
        <taxon>Tracheophyta</taxon>
        <taxon>Spermatophyta</taxon>
        <taxon>Magnoliopsida</taxon>
        <taxon>eudicotyledons</taxon>
        <taxon>Gunneridae</taxon>
        <taxon>Pentapetalae</taxon>
        <taxon>rosids</taxon>
        <taxon>fabids</taxon>
        <taxon>Fabales</taxon>
        <taxon>Fabaceae</taxon>
        <taxon>Papilionoideae</taxon>
        <taxon>50 kb inversion clade</taxon>
        <taxon>NPAAA clade</taxon>
        <taxon>indigoferoid/millettioid clade</taxon>
        <taxon>Phaseoleae</taxon>
        <taxon>Mucuna</taxon>
    </lineage>
</organism>
<accession>A0A371G542</accession>
<dbReference type="GO" id="GO:0003676">
    <property type="term" value="F:nucleic acid binding"/>
    <property type="evidence" value="ECO:0007669"/>
    <property type="project" value="InterPro"/>
</dbReference>
<dbReference type="AlphaFoldDB" id="A0A371G542"/>
<evidence type="ECO:0000313" key="1">
    <source>
        <dbReference type="EMBL" id="RDX85686.1"/>
    </source>
</evidence>
<dbReference type="EMBL" id="QJKJ01006728">
    <property type="protein sequence ID" value="RDX85686.1"/>
    <property type="molecule type" value="Genomic_DNA"/>
</dbReference>
<dbReference type="InterPro" id="IPR039537">
    <property type="entry name" value="Retrotran_Ty1/copia-like"/>
</dbReference>
<evidence type="ECO:0000313" key="2">
    <source>
        <dbReference type="Proteomes" id="UP000257109"/>
    </source>
</evidence>
<comment type="caution">
    <text evidence="1">The sequence shown here is derived from an EMBL/GenBank/DDBJ whole genome shotgun (WGS) entry which is preliminary data.</text>
</comment>
<dbReference type="InterPro" id="IPR012337">
    <property type="entry name" value="RNaseH-like_sf"/>
</dbReference>
<sequence>MEHNMMKVYDSKRKLILKAPLSKNKTFKIGIQSGKSHCFAAVSLSLLKDKGMVHNLSCIELPKELCEGCLISKQTKSSFKSNIPTTKALLEVVYSDVCGPRESISLGGNNYSISFVYLIKKKEKHLRCLKGSGQWWRNNVAAPSKSLEHIVVLLLLIPLNHNRKAERRNRTLLNMPKQFWEEIVSIAAYILNRSPTKSLNDVTLEEVWSGRKHAVSHFSGIWFSLL</sequence>
<reference evidence="1" key="1">
    <citation type="submission" date="2018-05" db="EMBL/GenBank/DDBJ databases">
        <title>Draft genome of Mucuna pruriens seed.</title>
        <authorList>
            <person name="Nnadi N.E."/>
            <person name="Vos R."/>
            <person name="Hasami M.H."/>
            <person name="Devisetty U.K."/>
            <person name="Aguiy J.C."/>
        </authorList>
    </citation>
    <scope>NUCLEOTIDE SEQUENCE [LARGE SCALE GENOMIC DNA]</scope>
    <source>
        <strain evidence="1">JCA_2017</strain>
    </source>
</reference>
<dbReference type="OrthoDB" id="2596766at2759"/>
<dbReference type="InterPro" id="IPR036397">
    <property type="entry name" value="RNaseH_sf"/>
</dbReference>
<dbReference type="PANTHER" id="PTHR42648:SF28">
    <property type="entry name" value="TRANSPOSON-ENCODED PROTEIN WITH RIBONUCLEASE H-LIKE AND RETROVIRUS ZINC FINGER-LIKE DOMAINS"/>
    <property type="match status" value="1"/>
</dbReference>
<dbReference type="PANTHER" id="PTHR42648">
    <property type="entry name" value="TRANSPOSASE, PUTATIVE-RELATED"/>
    <property type="match status" value="1"/>
</dbReference>
<dbReference type="Gene3D" id="3.30.420.10">
    <property type="entry name" value="Ribonuclease H-like superfamily/Ribonuclease H"/>
    <property type="match status" value="1"/>
</dbReference>
<feature type="non-terminal residue" evidence="1">
    <location>
        <position position="1"/>
    </location>
</feature>
<protein>
    <recommendedName>
        <fullName evidence="3">Mitochondrial protein</fullName>
    </recommendedName>
</protein>
<dbReference type="SUPFAM" id="SSF53098">
    <property type="entry name" value="Ribonuclease H-like"/>
    <property type="match status" value="1"/>
</dbReference>
<gene>
    <name evidence="1" type="ORF">CR513_33093</name>
</gene>
<dbReference type="Proteomes" id="UP000257109">
    <property type="component" value="Unassembled WGS sequence"/>
</dbReference>